<accession>A0ABY4G6T9</accession>
<evidence type="ECO:0000313" key="1">
    <source>
        <dbReference type="EMBL" id="UOQ66606.1"/>
    </source>
</evidence>
<protein>
    <submittedName>
        <fullName evidence="1">DUF4249 domain-containing protein</fullName>
    </submittedName>
</protein>
<gene>
    <name evidence="1" type="ORF">MUN86_01350</name>
</gene>
<organism evidence="1 2">
    <name type="scientific">Hymenobacter volaticus</name>
    <dbReference type="NCBI Taxonomy" id="2932254"/>
    <lineage>
        <taxon>Bacteria</taxon>
        <taxon>Pseudomonadati</taxon>
        <taxon>Bacteroidota</taxon>
        <taxon>Cytophagia</taxon>
        <taxon>Cytophagales</taxon>
        <taxon>Hymenobacteraceae</taxon>
        <taxon>Hymenobacter</taxon>
    </lineage>
</organism>
<proteinExistence type="predicted"/>
<sequence>MVDGFINSNGITTINLSRTYDISASTTPPKEIKATLYIEEENGVRNALRETSQGTYTSNNLVLNPAKRYRLHINTATGKEYVSDFSTAKTTPPIDKVTWQAVNTGLNIYVNSHDDTNATQYYRWEYDETWEITPPYTPSIEYKNSRIQDITVPYSRICWVSAKSADIKISNTTRLSQDIVSNFLIHSLTTTASQLNTTYSILVKQYAQTADEYMYWELLRKNTENIGTLFDPLPAQLTGNVHCLDDETELALGFVGVHSVAEKRIFIRRSELPRNWFVQTGYESCLPPDTVFLFKPVPPPPVAQILLGNFGGPNYLPIEPVYDNGFVVGYLAKSRDCIDCRTRGTSVKPSFWP</sequence>
<evidence type="ECO:0000313" key="2">
    <source>
        <dbReference type="Proteomes" id="UP000830401"/>
    </source>
</evidence>
<dbReference type="Pfam" id="PF14054">
    <property type="entry name" value="DUF4249"/>
    <property type="match status" value="1"/>
</dbReference>
<dbReference type="EMBL" id="CP095061">
    <property type="protein sequence ID" value="UOQ66606.1"/>
    <property type="molecule type" value="Genomic_DNA"/>
</dbReference>
<name>A0ABY4G6T9_9BACT</name>
<keyword evidence="2" id="KW-1185">Reference proteome</keyword>
<dbReference type="Proteomes" id="UP000830401">
    <property type="component" value="Chromosome"/>
</dbReference>
<dbReference type="InterPro" id="IPR025345">
    <property type="entry name" value="DUF4249"/>
</dbReference>
<reference evidence="1" key="1">
    <citation type="submission" date="2022-04" db="EMBL/GenBank/DDBJ databases">
        <title>Hymenobacter sp. isolated from the air.</title>
        <authorList>
            <person name="Won M."/>
            <person name="Lee C.-M."/>
            <person name="Woen H.-Y."/>
            <person name="Kwon S.-W."/>
        </authorList>
    </citation>
    <scope>NUCLEOTIDE SEQUENCE</scope>
    <source>
        <strain evidence="1">5420S-77</strain>
    </source>
</reference>